<evidence type="ECO:0000313" key="4">
    <source>
        <dbReference type="EMBL" id="QJS08648.1"/>
    </source>
</evidence>
<proteinExistence type="predicted"/>
<name>A0A6M4PC03_9ACTN</name>
<dbReference type="PANTHER" id="PTHR44591:SF3">
    <property type="entry name" value="RESPONSE REGULATORY DOMAIN-CONTAINING PROTEIN"/>
    <property type="match status" value="1"/>
</dbReference>
<evidence type="ECO:0000256" key="1">
    <source>
        <dbReference type="ARBA" id="ARBA00022553"/>
    </source>
</evidence>
<dbReference type="KEGG" id="sarg:HKX69_03170"/>
<gene>
    <name evidence="4" type="ORF">HKX69_03170</name>
</gene>
<protein>
    <submittedName>
        <fullName evidence="4">Response regulator transcription factor</fullName>
    </submittedName>
</protein>
<dbReference type="InterPro" id="IPR050595">
    <property type="entry name" value="Bact_response_regulator"/>
</dbReference>
<reference evidence="4 5" key="1">
    <citation type="submission" date="2020-05" db="EMBL/GenBank/DDBJ databases">
        <authorList>
            <person name="Li K."/>
        </authorList>
    </citation>
    <scope>NUCLEOTIDE SEQUENCE [LARGE SCALE GENOMIC DNA]</scope>
    <source>
        <strain evidence="5">jing01</strain>
    </source>
</reference>
<dbReference type="SMART" id="SM00448">
    <property type="entry name" value="REC"/>
    <property type="match status" value="1"/>
</dbReference>
<dbReference type="Gene3D" id="3.40.50.2300">
    <property type="match status" value="1"/>
</dbReference>
<dbReference type="EMBL" id="CP053189">
    <property type="protein sequence ID" value="QJS08648.1"/>
    <property type="molecule type" value="Genomic_DNA"/>
</dbReference>
<evidence type="ECO:0000256" key="2">
    <source>
        <dbReference type="PROSITE-ProRule" id="PRU00169"/>
    </source>
</evidence>
<dbReference type="InterPro" id="IPR011006">
    <property type="entry name" value="CheY-like_superfamily"/>
</dbReference>
<dbReference type="PANTHER" id="PTHR44591">
    <property type="entry name" value="STRESS RESPONSE REGULATOR PROTEIN 1"/>
    <property type="match status" value="1"/>
</dbReference>
<evidence type="ECO:0000313" key="5">
    <source>
        <dbReference type="Proteomes" id="UP000502641"/>
    </source>
</evidence>
<dbReference type="PROSITE" id="PS50110">
    <property type="entry name" value="RESPONSE_REGULATORY"/>
    <property type="match status" value="1"/>
</dbReference>
<dbReference type="GO" id="GO:0000160">
    <property type="term" value="P:phosphorelay signal transduction system"/>
    <property type="evidence" value="ECO:0007669"/>
    <property type="project" value="InterPro"/>
</dbReference>
<accession>A0A6M4PC03</accession>
<dbReference type="Proteomes" id="UP000502641">
    <property type="component" value="Chromosome"/>
</dbReference>
<keyword evidence="5" id="KW-1185">Reference proteome</keyword>
<dbReference type="CDD" id="cd17535">
    <property type="entry name" value="REC_NarL-like"/>
    <property type="match status" value="1"/>
</dbReference>
<dbReference type="Pfam" id="PF00072">
    <property type="entry name" value="Response_reg"/>
    <property type="match status" value="1"/>
</dbReference>
<dbReference type="SUPFAM" id="SSF52172">
    <property type="entry name" value="CheY-like"/>
    <property type="match status" value="1"/>
</dbReference>
<dbReference type="InterPro" id="IPR001789">
    <property type="entry name" value="Sig_transdc_resp-reg_receiver"/>
</dbReference>
<dbReference type="InterPro" id="IPR058245">
    <property type="entry name" value="NreC/VraR/RcsB-like_REC"/>
</dbReference>
<feature type="domain" description="Response regulatory" evidence="3">
    <location>
        <begin position="3"/>
        <end position="120"/>
    </location>
</feature>
<organism evidence="4 5">
    <name type="scientific">Streptomyces argyrophylli</name>
    <dbReference type="NCBI Taxonomy" id="2726118"/>
    <lineage>
        <taxon>Bacteria</taxon>
        <taxon>Bacillati</taxon>
        <taxon>Actinomycetota</taxon>
        <taxon>Actinomycetes</taxon>
        <taxon>Kitasatosporales</taxon>
        <taxon>Streptomycetaceae</taxon>
        <taxon>Streptomyces</taxon>
    </lineage>
</organism>
<sequence>MLRCVIVDDSPHFLEAARRLLGEEGVTVVGVASDIARAVRQIALLRPDVVLVDIDLGAESGLELTRRLHCETGPSPPPVVLVSQHAEEDYGELVRQSPAVGFLAKAALSGDAIRTLLTQEDGHHRGGSVIEPPER</sequence>
<evidence type="ECO:0000259" key="3">
    <source>
        <dbReference type="PROSITE" id="PS50110"/>
    </source>
</evidence>
<dbReference type="AlphaFoldDB" id="A0A6M4PC03"/>
<feature type="modified residue" description="4-aspartylphosphate" evidence="2">
    <location>
        <position position="53"/>
    </location>
</feature>
<keyword evidence="1 2" id="KW-0597">Phosphoprotein</keyword>